<dbReference type="InParanoid" id="A0A1C3YJ89"/>
<comment type="similarity">
    <text evidence="1">Belongs to the transferase hexapeptide repeat family.</text>
</comment>
<dbReference type="InterPro" id="IPR001451">
    <property type="entry name" value="Hexapep"/>
</dbReference>
<dbReference type="InterPro" id="IPR024688">
    <property type="entry name" value="Mac_dom"/>
</dbReference>
<gene>
    <name evidence="4" type="ORF">FGRAMPH1_01T05793</name>
</gene>
<dbReference type="VEuPathDB" id="FungiDB:FGRAMPH1_01G05793"/>
<reference evidence="5" key="2">
    <citation type="journal article" date="2010" name="Nature">
        <title>Comparative genomics reveals mobile pathogenicity chromosomes in Fusarium.</title>
        <authorList>
            <person name="Ma L.J."/>
            <person name="van der Does H.C."/>
            <person name="Borkovich K.A."/>
            <person name="Coleman J.J."/>
            <person name="Daboussi M.J."/>
            <person name="Di Pietro A."/>
            <person name="Dufresne M."/>
            <person name="Freitag M."/>
            <person name="Grabherr M."/>
            <person name="Henrissat B."/>
            <person name="Houterman P.M."/>
            <person name="Kang S."/>
            <person name="Shim W.B."/>
            <person name="Woloshuk C."/>
            <person name="Xie X."/>
            <person name="Xu J.R."/>
            <person name="Antoniw J."/>
            <person name="Baker S.E."/>
            <person name="Bluhm B.H."/>
            <person name="Breakspear A."/>
            <person name="Brown D.W."/>
            <person name="Butchko R.A."/>
            <person name="Chapman S."/>
            <person name="Coulson R."/>
            <person name="Coutinho P.M."/>
            <person name="Danchin E.G."/>
            <person name="Diener A."/>
            <person name="Gale L.R."/>
            <person name="Gardiner D.M."/>
            <person name="Goff S."/>
            <person name="Hammond-Kosack K.E."/>
            <person name="Hilburn K."/>
            <person name="Hua-Van A."/>
            <person name="Jonkers W."/>
            <person name="Kazan K."/>
            <person name="Kodira C.D."/>
            <person name="Koehrsen M."/>
            <person name="Kumar L."/>
            <person name="Lee Y.H."/>
            <person name="Li L."/>
            <person name="Manners J.M."/>
            <person name="Miranda-Saavedra D."/>
            <person name="Mukherjee M."/>
            <person name="Park G."/>
            <person name="Park J."/>
            <person name="Park S.Y."/>
            <person name="Proctor R.H."/>
            <person name="Regev A."/>
            <person name="Ruiz-Roldan M.C."/>
            <person name="Sain D."/>
            <person name="Sakthikumar S."/>
            <person name="Sykes S."/>
            <person name="Schwartz D.C."/>
            <person name="Turgeon B.G."/>
            <person name="Wapinski I."/>
            <person name="Yoder O."/>
            <person name="Young S."/>
            <person name="Zeng Q."/>
            <person name="Zhou S."/>
            <person name="Galagan J."/>
            <person name="Cuomo C.A."/>
            <person name="Kistler H.C."/>
            <person name="Rep M."/>
        </authorList>
    </citation>
    <scope>GENOME REANNOTATION</scope>
    <source>
        <strain evidence="5">ATCC MYA-4620 / CBS 123657 / FGSC 9075 / NRRL 31084 / PH-1</strain>
    </source>
</reference>
<dbReference type="PROSITE" id="PS00101">
    <property type="entry name" value="HEXAPEP_TRANSFERASES"/>
    <property type="match status" value="1"/>
</dbReference>
<dbReference type="AlphaFoldDB" id="A0A1C3YJ89"/>
<accession>A0A1C3YJ89</accession>
<evidence type="ECO:0000256" key="1">
    <source>
        <dbReference type="ARBA" id="ARBA00007274"/>
    </source>
</evidence>
<dbReference type="Gene3D" id="2.160.10.10">
    <property type="entry name" value="Hexapeptide repeat proteins"/>
    <property type="match status" value="1"/>
</dbReference>
<dbReference type="Pfam" id="PF12464">
    <property type="entry name" value="Mac"/>
    <property type="match status" value="1"/>
</dbReference>
<keyword evidence="2" id="KW-0808">Transferase</keyword>
<dbReference type="InterPro" id="IPR051159">
    <property type="entry name" value="Hexapeptide_acetyltransf"/>
</dbReference>
<organism evidence="4 5">
    <name type="scientific">Gibberella zeae (strain ATCC MYA-4620 / CBS 123657 / FGSC 9075 / NRRL 31084 / PH-1)</name>
    <name type="common">Wheat head blight fungus</name>
    <name type="synonym">Fusarium graminearum</name>
    <dbReference type="NCBI Taxonomy" id="229533"/>
    <lineage>
        <taxon>Eukaryota</taxon>
        <taxon>Fungi</taxon>
        <taxon>Dikarya</taxon>
        <taxon>Ascomycota</taxon>
        <taxon>Pezizomycotina</taxon>
        <taxon>Sordariomycetes</taxon>
        <taxon>Hypocreomycetidae</taxon>
        <taxon>Hypocreales</taxon>
        <taxon>Nectriaceae</taxon>
        <taxon>Fusarium</taxon>
    </lineage>
</organism>
<dbReference type="PANTHER" id="PTHR23416:SF54">
    <property type="entry name" value="ACETYLTRANSFERASE, CYSE_LACA_LPXA_NODL FAMILY (AFU_ORTHOLOGUE AFUA_2G08430)-RELATED"/>
    <property type="match status" value="1"/>
</dbReference>
<dbReference type="eggNOG" id="KOG4750">
    <property type="taxonomic scope" value="Eukaryota"/>
</dbReference>
<dbReference type="InterPro" id="IPR018357">
    <property type="entry name" value="Hexapep_transf_CS"/>
</dbReference>
<protein>
    <submittedName>
        <fullName evidence="4">Chromosome 1, complete genome</fullName>
    </submittedName>
</protein>
<name>A0A1C3YJ89_GIBZE</name>
<dbReference type="InterPro" id="IPR011004">
    <property type="entry name" value="Trimer_LpxA-like_sf"/>
</dbReference>
<evidence type="ECO:0000259" key="3">
    <source>
        <dbReference type="Pfam" id="PF12464"/>
    </source>
</evidence>
<reference evidence="5" key="1">
    <citation type="journal article" date="2007" name="Science">
        <title>The Fusarium graminearum genome reveals a link between localized polymorphism and pathogen specialization.</title>
        <authorList>
            <person name="Cuomo C.A."/>
            <person name="Gueldener U."/>
            <person name="Xu J.-R."/>
            <person name="Trail F."/>
            <person name="Turgeon B.G."/>
            <person name="Di Pietro A."/>
            <person name="Walton J.D."/>
            <person name="Ma L.-J."/>
            <person name="Baker S.E."/>
            <person name="Rep M."/>
            <person name="Adam G."/>
            <person name="Antoniw J."/>
            <person name="Baldwin T."/>
            <person name="Calvo S.E."/>
            <person name="Chang Y.-L."/>
            <person name="DeCaprio D."/>
            <person name="Gale L.R."/>
            <person name="Gnerre S."/>
            <person name="Goswami R.S."/>
            <person name="Hammond-Kosack K."/>
            <person name="Harris L.J."/>
            <person name="Hilburn K."/>
            <person name="Kennell J.C."/>
            <person name="Kroken S."/>
            <person name="Magnuson J.K."/>
            <person name="Mannhaupt G."/>
            <person name="Mauceli E.W."/>
            <person name="Mewes H.-W."/>
            <person name="Mitterbauer R."/>
            <person name="Muehlbauer G."/>
            <person name="Muensterkoetter M."/>
            <person name="Nelson D."/>
            <person name="O'Donnell K."/>
            <person name="Ouellet T."/>
            <person name="Qi W."/>
            <person name="Quesneville H."/>
            <person name="Roncero M.I.G."/>
            <person name="Seong K.-Y."/>
            <person name="Tetko I.V."/>
            <person name="Urban M."/>
            <person name="Waalwijk C."/>
            <person name="Ward T.J."/>
            <person name="Yao J."/>
            <person name="Birren B.W."/>
            <person name="Kistler H.C."/>
        </authorList>
    </citation>
    <scope>NUCLEOTIDE SEQUENCE [LARGE SCALE GENOMIC DNA]</scope>
    <source>
        <strain evidence="5">ATCC MYA-4620 / CBS 123657 / FGSC 9075 / NRRL 31084 / PH-1</strain>
    </source>
</reference>
<proteinExistence type="inferred from homology"/>
<dbReference type="STRING" id="229533.A0A1C3YJ89"/>
<dbReference type="GO" id="GO:0008374">
    <property type="term" value="F:O-acyltransferase activity"/>
    <property type="evidence" value="ECO:0007669"/>
    <property type="project" value="TreeGrafter"/>
</dbReference>
<dbReference type="Pfam" id="PF00132">
    <property type="entry name" value="Hexapep"/>
    <property type="match status" value="1"/>
</dbReference>
<evidence type="ECO:0000256" key="2">
    <source>
        <dbReference type="ARBA" id="ARBA00022679"/>
    </source>
</evidence>
<keyword evidence="5" id="KW-1185">Reference proteome</keyword>
<reference evidence="4 5" key="3">
    <citation type="journal article" date="2015" name="BMC Genomics">
        <title>The completed genome sequence of the pathogenic ascomycete fungus Fusarium graminearum.</title>
        <authorList>
            <person name="King R."/>
            <person name="Urban M."/>
            <person name="Hammond-Kosack M.C."/>
            <person name="Hassani-Pak K."/>
            <person name="Hammond-Kosack K.E."/>
        </authorList>
    </citation>
    <scope>NUCLEOTIDE SEQUENCE [LARGE SCALE GENOMIC DNA]</scope>
    <source>
        <strain evidence="5">ATCC MYA-4620 / CBS 123657 / FGSC 9075 / NRRL 31084 / PH-1</strain>
    </source>
</reference>
<dbReference type="SUPFAM" id="SSF51161">
    <property type="entry name" value="Trimeric LpxA-like enzymes"/>
    <property type="match status" value="1"/>
</dbReference>
<dbReference type="Proteomes" id="UP000070720">
    <property type="component" value="Chromosome 1"/>
</dbReference>
<dbReference type="PANTHER" id="PTHR23416">
    <property type="entry name" value="SIALIC ACID SYNTHASE-RELATED"/>
    <property type="match status" value="1"/>
</dbReference>
<sequence length="259" mass="28347">MEKLIRALSRPMLGDSCMSLDSDPFKKMAATIKDPQRIVEIRESEIPVPWCDDFGKMISGMNLDISSSPALNDYKLGVMRKLRAFNNDDIPDDATLSSIKMKRMALAKQMIGKMGKSVNIETPFFIVWGCNTFIGNGVYMNREISIYDNALVSIGDNVLIGPGVCICTTTHATDIKGRREAQGTSYSLPIRIESDCWIGARVTILPGVTIGRGSTVAAGAVVHKDIEPETLVGGVPARFIRSLKDVPKDPDMESIDGEF</sequence>
<evidence type="ECO:0000313" key="5">
    <source>
        <dbReference type="Proteomes" id="UP000070720"/>
    </source>
</evidence>
<feature type="domain" description="Maltose/galactoside acetyltransferase" evidence="3">
    <location>
        <begin position="56"/>
        <end position="115"/>
    </location>
</feature>
<evidence type="ECO:0000313" key="4">
    <source>
        <dbReference type="EMBL" id="SCB64416.1"/>
    </source>
</evidence>
<dbReference type="EMBL" id="HG970332">
    <property type="protein sequence ID" value="SCB64416.1"/>
    <property type="molecule type" value="Genomic_DNA"/>
</dbReference>
<dbReference type="CDD" id="cd03357">
    <property type="entry name" value="LbH_MAT_GAT"/>
    <property type="match status" value="1"/>
</dbReference>
<dbReference type="GO" id="GO:0016407">
    <property type="term" value="F:acetyltransferase activity"/>
    <property type="evidence" value="ECO:0007669"/>
    <property type="project" value="InterPro"/>
</dbReference>